<organism evidence="11 12">
    <name type="scientific">Schaedlerella arabinosiphila</name>
    <dbReference type="NCBI Taxonomy" id="2044587"/>
    <lineage>
        <taxon>Bacteria</taxon>
        <taxon>Bacillati</taxon>
        <taxon>Bacillota</taxon>
        <taxon>Clostridia</taxon>
        <taxon>Lachnospirales</taxon>
        <taxon>Lachnospiraceae</taxon>
        <taxon>Schaedlerella</taxon>
    </lineage>
</organism>
<dbReference type="SUPFAM" id="SSF54913">
    <property type="entry name" value="GlnB-like"/>
    <property type="match status" value="1"/>
</dbReference>
<accession>A0A426DRR9</accession>
<dbReference type="Pfam" id="PF00543">
    <property type="entry name" value="P-II"/>
    <property type="match status" value="1"/>
</dbReference>
<protein>
    <submittedName>
        <fullName evidence="11">Ammonium transporter</fullName>
    </submittedName>
</protein>
<dbReference type="RefSeq" id="WP_125130137.1">
    <property type="nucleotide sequence ID" value="NZ_RHJS01000002.1"/>
</dbReference>
<dbReference type="NCBIfam" id="TIGR00836">
    <property type="entry name" value="amt"/>
    <property type="match status" value="1"/>
</dbReference>
<evidence type="ECO:0000256" key="5">
    <source>
        <dbReference type="ARBA" id="ARBA00022989"/>
    </source>
</evidence>
<dbReference type="InterPro" id="IPR011322">
    <property type="entry name" value="N-reg_PII-like_a/b"/>
</dbReference>
<dbReference type="GO" id="GO:0030234">
    <property type="term" value="F:enzyme regulator activity"/>
    <property type="evidence" value="ECO:0007669"/>
    <property type="project" value="InterPro"/>
</dbReference>
<dbReference type="InterPro" id="IPR029020">
    <property type="entry name" value="Ammonium/urea_transptr"/>
</dbReference>
<evidence type="ECO:0000256" key="8">
    <source>
        <dbReference type="RuleBase" id="RU003936"/>
    </source>
</evidence>
<keyword evidence="7" id="KW-0924">Ammonia transport</keyword>
<dbReference type="GO" id="GO:0006808">
    <property type="term" value="P:regulation of nitrogen utilization"/>
    <property type="evidence" value="ECO:0007669"/>
    <property type="project" value="InterPro"/>
</dbReference>
<dbReference type="PROSITE" id="PS51343">
    <property type="entry name" value="PII_GLNB_DOM"/>
    <property type="match status" value="1"/>
</dbReference>
<comment type="similarity">
    <text evidence="2">Belongs to the ammonia transporter channel (TC 1.A.11.2) family.</text>
</comment>
<dbReference type="Gene3D" id="1.10.3430.10">
    <property type="entry name" value="Ammonium transporter AmtB like domains"/>
    <property type="match status" value="1"/>
</dbReference>
<feature type="transmembrane region" description="Helical" evidence="9">
    <location>
        <begin position="56"/>
        <end position="79"/>
    </location>
</feature>
<feature type="transmembrane region" description="Helical" evidence="9">
    <location>
        <begin position="123"/>
        <end position="147"/>
    </location>
</feature>
<feature type="transmembrane region" description="Helical" evidence="9">
    <location>
        <begin position="14"/>
        <end position="35"/>
    </location>
</feature>
<dbReference type="EMBL" id="RHJS01000002">
    <property type="protein sequence ID" value="RRK35577.1"/>
    <property type="molecule type" value="Genomic_DNA"/>
</dbReference>
<comment type="similarity">
    <text evidence="8">Belongs to the P(II) protein family.</text>
</comment>
<feature type="transmembrane region" description="Helical" evidence="9">
    <location>
        <begin position="99"/>
        <end position="116"/>
    </location>
</feature>
<name>A0A426DRR9_9FIRM</name>
<gene>
    <name evidence="11" type="primary">amt</name>
    <name evidence="11" type="ORF">EBB54_28840</name>
</gene>
<dbReference type="GO" id="GO:0016020">
    <property type="term" value="C:membrane"/>
    <property type="evidence" value="ECO:0007669"/>
    <property type="project" value="UniProtKB-SubCell"/>
</dbReference>
<dbReference type="SMART" id="SM00938">
    <property type="entry name" value="P-II"/>
    <property type="match status" value="1"/>
</dbReference>
<dbReference type="InterPro" id="IPR024041">
    <property type="entry name" value="NH4_transpt_AmtB-like_dom"/>
</dbReference>
<dbReference type="InterPro" id="IPR017918">
    <property type="entry name" value="N-reg_PII_CS"/>
</dbReference>
<keyword evidence="3" id="KW-0813">Transport</keyword>
<keyword evidence="6 9" id="KW-0472">Membrane</keyword>
<dbReference type="Pfam" id="PF00909">
    <property type="entry name" value="Ammonium_transp"/>
    <property type="match status" value="1"/>
</dbReference>
<evidence type="ECO:0000256" key="3">
    <source>
        <dbReference type="ARBA" id="ARBA00022448"/>
    </source>
</evidence>
<feature type="domain" description="Ammonium transporter AmtB-like" evidence="10">
    <location>
        <begin position="16"/>
        <end position="411"/>
    </location>
</feature>
<evidence type="ECO:0000256" key="4">
    <source>
        <dbReference type="ARBA" id="ARBA00022692"/>
    </source>
</evidence>
<evidence type="ECO:0000256" key="6">
    <source>
        <dbReference type="ARBA" id="ARBA00023136"/>
    </source>
</evidence>
<feature type="transmembrane region" description="Helical" evidence="9">
    <location>
        <begin position="265"/>
        <end position="282"/>
    </location>
</feature>
<evidence type="ECO:0000259" key="10">
    <source>
        <dbReference type="Pfam" id="PF00909"/>
    </source>
</evidence>
<dbReference type="PANTHER" id="PTHR11730:SF89">
    <property type="entry name" value="AMMONIUM TRANSPORTER SLL0108-RELATED"/>
    <property type="match status" value="1"/>
</dbReference>
<keyword evidence="12" id="KW-1185">Reference proteome</keyword>
<dbReference type="InterPro" id="IPR015867">
    <property type="entry name" value="N-reg_PII/ATP_PRibTrfase_C"/>
</dbReference>
<comment type="subcellular location">
    <subcellularLocation>
        <location evidence="1">Membrane</location>
        <topology evidence="1">Multi-pass membrane protein</topology>
    </subcellularLocation>
</comment>
<evidence type="ECO:0000256" key="2">
    <source>
        <dbReference type="ARBA" id="ARBA00005887"/>
    </source>
</evidence>
<dbReference type="PRINTS" id="PR00340">
    <property type="entry name" value="PIIGLNB"/>
</dbReference>
<evidence type="ECO:0000256" key="1">
    <source>
        <dbReference type="ARBA" id="ARBA00004141"/>
    </source>
</evidence>
<dbReference type="GO" id="GO:0008519">
    <property type="term" value="F:ammonium channel activity"/>
    <property type="evidence" value="ECO:0007669"/>
    <property type="project" value="InterPro"/>
</dbReference>
<keyword evidence="5 9" id="KW-1133">Transmembrane helix</keyword>
<feature type="transmembrane region" description="Helical" evidence="9">
    <location>
        <begin position="288"/>
        <end position="309"/>
    </location>
</feature>
<evidence type="ECO:0000256" key="7">
    <source>
        <dbReference type="ARBA" id="ARBA00023177"/>
    </source>
</evidence>
<dbReference type="InterPro" id="IPR001905">
    <property type="entry name" value="Ammonium_transpt"/>
</dbReference>
<dbReference type="PROSITE" id="PS00638">
    <property type="entry name" value="PII_GLNB_CTER"/>
    <property type="match status" value="1"/>
</dbReference>
<dbReference type="SUPFAM" id="SSF111352">
    <property type="entry name" value="Ammonium transporter"/>
    <property type="match status" value="1"/>
</dbReference>
<keyword evidence="4 9" id="KW-0812">Transmembrane</keyword>
<sequence length="583" mass="61783">MTEEIMMAVDSKLFGVWFLIGAALVFWMQAGFAMVEAGFTRAKNTGNILMKNLMDFCIGTVMFILIGFGLLLGEDLLGLIGKPGFDIFTCYGDFGWSDFVFNLVFCATTATIVSGAMAERTKFLSYCIYSGVISALIYPIEAHWIWGGGWLAQMGFHDFAGSCAIHMTGGLSALIGAKILGPRIGKFSRDKSGAVTKVNAFPGHNLPLGCLGVFILWLGWYGFNGAAAVSVEQLGSIFVTTTIAPAIATVVCMVFTWVRFGKPDISMCLNASLAGLVAITAPCDVADALGSVVIGAVAGLLVVFGVWFLDYVLAVDDPVGAVAVHFMNGVWGTLAVGLFATTSAPGNDTLTGLFYGGGLGLLGKQAVGVLGVCAWTAVTITITFFIIKATVGLRVTAEEEIVGLDSCEHGLPSAYAGFSIMDISNTMTMEVNENTDLGNEEYESASELQRNAAVRVVEMPAAAAGSGIFKVVIISKLSRYEKVKKVMNDLGVTGMTVTQVMGCGIQKGAGEMYRGVEMDATLLPKVKIEVVVSKIPVASVIEAAKKALYTGRIGDGKIFVYNVDKVVKIRTGEENFAALQDVE</sequence>
<dbReference type="Gene3D" id="3.30.70.120">
    <property type="match status" value="1"/>
</dbReference>
<feature type="transmembrane region" description="Helical" evidence="9">
    <location>
        <begin position="159"/>
        <end position="180"/>
    </location>
</feature>
<comment type="caution">
    <text evidence="11">The sequence shown here is derived from an EMBL/GenBank/DDBJ whole genome shotgun (WGS) entry which is preliminary data.</text>
</comment>
<dbReference type="Proteomes" id="UP000274920">
    <property type="component" value="Unassembled WGS sequence"/>
</dbReference>
<dbReference type="InterPro" id="IPR002187">
    <property type="entry name" value="N-reg_PII"/>
</dbReference>
<dbReference type="PANTHER" id="PTHR11730">
    <property type="entry name" value="AMMONIUM TRANSPORTER"/>
    <property type="match status" value="1"/>
</dbReference>
<feature type="transmembrane region" description="Helical" evidence="9">
    <location>
        <begin position="366"/>
        <end position="387"/>
    </location>
</feature>
<proteinExistence type="inferred from homology"/>
<dbReference type="AlphaFoldDB" id="A0A426DRR9"/>
<feature type="transmembrane region" description="Helical" evidence="9">
    <location>
        <begin position="235"/>
        <end position="258"/>
    </location>
</feature>
<evidence type="ECO:0000313" key="12">
    <source>
        <dbReference type="Proteomes" id="UP000274920"/>
    </source>
</evidence>
<reference evidence="11" key="1">
    <citation type="submission" date="2018-10" db="EMBL/GenBank/DDBJ databases">
        <title>Schaedlerella arabinophila gen. nov. sp. nov., isolated from the mouse intestinal tract and comparative analysis with the genome of the closely related altered Schaedler flora strain ASF502.</title>
        <authorList>
            <person name="Miyake S."/>
            <person name="Soh M."/>
            <person name="Seedorf H."/>
        </authorList>
    </citation>
    <scope>NUCLEOTIDE SEQUENCE [LARGE SCALE GENOMIC DNA]</scope>
    <source>
        <strain evidence="11">DSM 106076</strain>
    </source>
</reference>
<dbReference type="GO" id="GO:0097272">
    <property type="term" value="P:ammonium homeostasis"/>
    <property type="evidence" value="ECO:0007669"/>
    <property type="project" value="TreeGrafter"/>
</dbReference>
<feature type="transmembrane region" description="Helical" evidence="9">
    <location>
        <begin position="321"/>
        <end position="346"/>
    </location>
</feature>
<evidence type="ECO:0000313" key="11">
    <source>
        <dbReference type="EMBL" id="RRK35577.1"/>
    </source>
</evidence>
<feature type="transmembrane region" description="Helical" evidence="9">
    <location>
        <begin position="201"/>
        <end position="223"/>
    </location>
</feature>
<evidence type="ECO:0000256" key="9">
    <source>
        <dbReference type="SAM" id="Phobius"/>
    </source>
</evidence>